<evidence type="ECO:0008006" key="4">
    <source>
        <dbReference type="Google" id="ProtNLM"/>
    </source>
</evidence>
<gene>
    <name evidence="2" type="ORF">THAOC_17366</name>
</gene>
<evidence type="ECO:0000313" key="3">
    <source>
        <dbReference type="Proteomes" id="UP000266841"/>
    </source>
</evidence>
<reference evidence="2 3" key="1">
    <citation type="journal article" date="2012" name="Genome Biol.">
        <title>Genome and low-iron response of an oceanic diatom adapted to chronic iron limitation.</title>
        <authorList>
            <person name="Lommer M."/>
            <person name="Specht M."/>
            <person name="Roy A.S."/>
            <person name="Kraemer L."/>
            <person name="Andreson R."/>
            <person name="Gutowska M.A."/>
            <person name="Wolf J."/>
            <person name="Bergner S.V."/>
            <person name="Schilhabel M.B."/>
            <person name="Klostermeier U.C."/>
            <person name="Beiko R.G."/>
            <person name="Rosenstiel P."/>
            <person name="Hippler M."/>
            <person name="Laroche J."/>
        </authorList>
    </citation>
    <scope>NUCLEOTIDE SEQUENCE [LARGE SCALE GENOMIC DNA]</scope>
    <source>
        <strain evidence="2 3">CCMP1005</strain>
    </source>
</reference>
<dbReference type="SUPFAM" id="SSF52540">
    <property type="entry name" value="P-loop containing nucleoside triphosphate hydrolases"/>
    <property type="match status" value="1"/>
</dbReference>
<dbReference type="AlphaFoldDB" id="K0SAR4"/>
<dbReference type="Proteomes" id="UP000266841">
    <property type="component" value="Unassembled WGS sequence"/>
</dbReference>
<dbReference type="OrthoDB" id="5985073at2759"/>
<dbReference type="InterPro" id="IPR027417">
    <property type="entry name" value="P-loop_NTPase"/>
</dbReference>
<protein>
    <recommendedName>
        <fullName evidence="4">Sulfotransferase domain-containing protein</fullName>
    </recommendedName>
</protein>
<dbReference type="Gene3D" id="3.40.50.300">
    <property type="entry name" value="P-loop containing nucleotide triphosphate hydrolases"/>
    <property type="match status" value="1"/>
</dbReference>
<comment type="caution">
    <text evidence="2">The sequence shown here is derived from an EMBL/GenBank/DDBJ whole genome shotgun (WGS) entry which is preliminary data.</text>
</comment>
<evidence type="ECO:0000256" key="1">
    <source>
        <dbReference type="SAM" id="MobiDB-lite"/>
    </source>
</evidence>
<sequence length="370" mass="41818">MEYAKKLVVEAFEEDTGLKVGSGVAENGEEEEDDDHQVGEIESSVDSTGSAGSGDPPRHRALSIALPDGQCQVTFAHVSETPIQPVWQASFPGSGARMTWSLIEALTGVRTSDDYDSQQRGYDRVVTVKTHYPVKNARHGFESVNEQVANGAIVILRNPLYAITRGPKKAWLEYREHPGHGFSVQLPAYEQFVVYWLERFASDRSNLLLLSYEDLTDETNGPLVAMQIVEFLNQKVGVGSIEREAIPCIWRTIVKEHGTPSKPQAVQTSNPTRRKLSLFGHSRISERSGPRVRPYTMQQLYEFKACFQRLLARYEAVDPEFARIMSSYVDTAEKYHAIQNEEEKDVLYATYQSYIDSLEDETEDEQERRS</sequence>
<proteinExistence type="predicted"/>
<dbReference type="EMBL" id="AGNL01019166">
    <property type="protein sequence ID" value="EJK62039.1"/>
    <property type="molecule type" value="Genomic_DNA"/>
</dbReference>
<keyword evidence="3" id="KW-1185">Reference proteome</keyword>
<evidence type="ECO:0000313" key="2">
    <source>
        <dbReference type="EMBL" id="EJK62039.1"/>
    </source>
</evidence>
<accession>K0SAR4</accession>
<feature type="region of interest" description="Disordered" evidence="1">
    <location>
        <begin position="18"/>
        <end position="61"/>
    </location>
</feature>
<name>K0SAR4_THAOC</name>
<organism evidence="2 3">
    <name type="scientific">Thalassiosira oceanica</name>
    <name type="common">Marine diatom</name>
    <dbReference type="NCBI Taxonomy" id="159749"/>
    <lineage>
        <taxon>Eukaryota</taxon>
        <taxon>Sar</taxon>
        <taxon>Stramenopiles</taxon>
        <taxon>Ochrophyta</taxon>
        <taxon>Bacillariophyta</taxon>
        <taxon>Coscinodiscophyceae</taxon>
        <taxon>Thalassiosirophycidae</taxon>
        <taxon>Thalassiosirales</taxon>
        <taxon>Thalassiosiraceae</taxon>
        <taxon>Thalassiosira</taxon>
    </lineage>
</organism>